<protein>
    <recommendedName>
        <fullName evidence="4">Bowman-Birk serine protease inhibitors family domain-containing protein</fullName>
    </recommendedName>
</protein>
<dbReference type="Proteomes" id="UP001187192">
    <property type="component" value="Unassembled WGS sequence"/>
</dbReference>
<sequence length="103" mass="11207">MAFNKLGMVLLLMLLATAITPSSESAGKPNFCTFCECKKESDKTKCYRTERKIGGCPLSCGKPNCACTRMIPPTCWCSIEVDSCNPSQCPIKSTPAYKLDKGN</sequence>
<feature type="signal peptide" evidence="1">
    <location>
        <begin position="1"/>
        <end position="25"/>
    </location>
</feature>
<keyword evidence="3" id="KW-1185">Reference proteome</keyword>
<keyword evidence="1" id="KW-0732">Signal</keyword>
<dbReference type="EMBL" id="BTGU01000053">
    <property type="protein sequence ID" value="GMN54743.1"/>
    <property type="molecule type" value="Genomic_DNA"/>
</dbReference>
<name>A0AA88DCU3_FICCA</name>
<accession>A0AA88DCU3</accession>
<evidence type="ECO:0000256" key="1">
    <source>
        <dbReference type="SAM" id="SignalP"/>
    </source>
</evidence>
<organism evidence="2 3">
    <name type="scientific">Ficus carica</name>
    <name type="common">Common fig</name>
    <dbReference type="NCBI Taxonomy" id="3494"/>
    <lineage>
        <taxon>Eukaryota</taxon>
        <taxon>Viridiplantae</taxon>
        <taxon>Streptophyta</taxon>
        <taxon>Embryophyta</taxon>
        <taxon>Tracheophyta</taxon>
        <taxon>Spermatophyta</taxon>
        <taxon>Magnoliopsida</taxon>
        <taxon>eudicotyledons</taxon>
        <taxon>Gunneridae</taxon>
        <taxon>Pentapetalae</taxon>
        <taxon>rosids</taxon>
        <taxon>fabids</taxon>
        <taxon>Rosales</taxon>
        <taxon>Moraceae</taxon>
        <taxon>Ficeae</taxon>
        <taxon>Ficus</taxon>
    </lineage>
</organism>
<proteinExistence type="predicted"/>
<comment type="caution">
    <text evidence="2">The sequence shown here is derived from an EMBL/GenBank/DDBJ whole genome shotgun (WGS) entry which is preliminary data.</text>
</comment>
<evidence type="ECO:0000313" key="3">
    <source>
        <dbReference type="Proteomes" id="UP001187192"/>
    </source>
</evidence>
<feature type="chain" id="PRO_5041734808" description="Bowman-Birk serine protease inhibitors family domain-containing protein" evidence="1">
    <location>
        <begin position="26"/>
        <end position="103"/>
    </location>
</feature>
<gene>
    <name evidence="2" type="ORF">TIFTF001_023870</name>
</gene>
<evidence type="ECO:0008006" key="4">
    <source>
        <dbReference type="Google" id="ProtNLM"/>
    </source>
</evidence>
<reference evidence="2" key="1">
    <citation type="submission" date="2023-07" db="EMBL/GenBank/DDBJ databases">
        <title>draft genome sequence of fig (Ficus carica).</title>
        <authorList>
            <person name="Takahashi T."/>
            <person name="Nishimura K."/>
        </authorList>
    </citation>
    <scope>NUCLEOTIDE SEQUENCE</scope>
</reference>
<evidence type="ECO:0000313" key="2">
    <source>
        <dbReference type="EMBL" id="GMN54743.1"/>
    </source>
</evidence>
<dbReference type="AlphaFoldDB" id="A0AA88DCU3"/>